<organism evidence="4 5">
    <name type="scientific">Simiduia curdlanivorans</name>
    <dbReference type="NCBI Taxonomy" id="1492769"/>
    <lineage>
        <taxon>Bacteria</taxon>
        <taxon>Pseudomonadati</taxon>
        <taxon>Pseudomonadota</taxon>
        <taxon>Gammaproteobacteria</taxon>
        <taxon>Cellvibrionales</taxon>
        <taxon>Cellvibrionaceae</taxon>
        <taxon>Simiduia</taxon>
    </lineage>
</organism>
<comment type="similarity">
    <text evidence="2">Belongs to the NAD(P)-dependent epimerase/dehydratase family.</text>
</comment>
<evidence type="ECO:0000313" key="5">
    <source>
        <dbReference type="Proteomes" id="UP001595840"/>
    </source>
</evidence>
<evidence type="ECO:0000256" key="1">
    <source>
        <dbReference type="ARBA" id="ARBA00005125"/>
    </source>
</evidence>
<dbReference type="CDD" id="cd05232">
    <property type="entry name" value="UDP_G4E_4_SDR_e"/>
    <property type="match status" value="1"/>
</dbReference>
<dbReference type="Proteomes" id="UP001595840">
    <property type="component" value="Unassembled WGS sequence"/>
</dbReference>
<evidence type="ECO:0000259" key="3">
    <source>
        <dbReference type="Pfam" id="PF01370"/>
    </source>
</evidence>
<dbReference type="InterPro" id="IPR001509">
    <property type="entry name" value="Epimerase_deHydtase"/>
</dbReference>
<dbReference type="Gene3D" id="3.40.50.720">
    <property type="entry name" value="NAD(P)-binding Rossmann-like Domain"/>
    <property type="match status" value="1"/>
</dbReference>
<dbReference type="Pfam" id="PF01370">
    <property type="entry name" value="Epimerase"/>
    <property type="match status" value="1"/>
</dbReference>
<sequence length="316" mass="34204">MTKKILLTGANGFLGAALFSKLCMIGETVRALRNASNVPKSDIVVGDIDANTDWKDALTGVKTIVHCAARAHIMKESISDPLEEYRKVNTFGTLNLAKQAASAGVKRFVFISSIKVNGESTTGASPFREDDNCSPVDPYGISKLEAEQGLLKISERTGMEVVIIRPPLIYGPGVKANFQSLMRIASSTVPLPFGSIANARSMVYIGNLVDFIVKAVTHPAAANQVFIVSDGEDVSLSDLIRYVRVSIGRKARLIPVPVMCFKFIATLAGKRATIERLIGSLQVDSTKAQRLLDWQPPYSVKEGIEVTMEAFTKGKV</sequence>
<comment type="caution">
    <text evidence="4">The sequence shown here is derived from an EMBL/GenBank/DDBJ whole genome shotgun (WGS) entry which is preliminary data.</text>
</comment>
<keyword evidence="5" id="KW-1185">Reference proteome</keyword>
<dbReference type="PANTHER" id="PTHR43000">
    <property type="entry name" value="DTDP-D-GLUCOSE 4,6-DEHYDRATASE-RELATED"/>
    <property type="match status" value="1"/>
</dbReference>
<comment type="pathway">
    <text evidence="1">Bacterial outer membrane biogenesis; LPS O-antigen biosynthesis.</text>
</comment>
<gene>
    <name evidence="4" type="ORF">ACFOX3_05515</name>
</gene>
<feature type="domain" description="NAD-dependent epimerase/dehydratase" evidence="3">
    <location>
        <begin position="5"/>
        <end position="223"/>
    </location>
</feature>
<evidence type="ECO:0000313" key="4">
    <source>
        <dbReference type="EMBL" id="MFC4361752.1"/>
    </source>
</evidence>
<dbReference type="InterPro" id="IPR036291">
    <property type="entry name" value="NAD(P)-bd_dom_sf"/>
</dbReference>
<dbReference type="RefSeq" id="WP_290263695.1">
    <property type="nucleotide sequence ID" value="NZ_JAUFQG010000006.1"/>
</dbReference>
<proteinExistence type="inferred from homology"/>
<evidence type="ECO:0000256" key="2">
    <source>
        <dbReference type="ARBA" id="ARBA00007637"/>
    </source>
</evidence>
<accession>A0ABV8V4A6</accession>
<name>A0ABV8V4A6_9GAMM</name>
<reference evidence="5" key="1">
    <citation type="journal article" date="2019" name="Int. J. Syst. Evol. Microbiol.">
        <title>The Global Catalogue of Microorganisms (GCM) 10K type strain sequencing project: providing services to taxonomists for standard genome sequencing and annotation.</title>
        <authorList>
            <consortium name="The Broad Institute Genomics Platform"/>
            <consortium name="The Broad Institute Genome Sequencing Center for Infectious Disease"/>
            <person name="Wu L."/>
            <person name="Ma J."/>
        </authorList>
    </citation>
    <scope>NUCLEOTIDE SEQUENCE [LARGE SCALE GENOMIC DNA]</scope>
    <source>
        <strain evidence="5">CECT 8570</strain>
    </source>
</reference>
<protein>
    <submittedName>
        <fullName evidence="4">UDP-glucose 4-epimerase family protein</fullName>
    </submittedName>
</protein>
<dbReference type="EMBL" id="JBHSCX010000004">
    <property type="protein sequence ID" value="MFC4361752.1"/>
    <property type="molecule type" value="Genomic_DNA"/>
</dbReference>
<dbReference type="SUPFAM" id="SSF51735">
    <property type="entry name" value="NAD(P)-binding Rossmann-fold domains"/>
    <property type="match status" value="1"/>
</dbReference>